<evidence type="ECO:0000313" key="1">
    <source>
        <dbReference type="EMBL" id="KHD98634.1"/>
    </source>
</evidence>
<evidence type="ECO:0008006" key="3">
    <source>
        <dbReference type="Google" id="ProtNLM"/>
    </source>
</evidence>
<proteinExistence type="predicted"/>
<keyword evidence="2" id="KW-1185">Reference proteome</keyword>
<accession>A0A0A6VXS2</accession>
<comment type="caution">
    <text evidence="1">The sequence shown here is derived from an EMBL/GenBank/DDBJ whole genome shotgun (WGS) entry which is preliminary data.</text>
</comment>
<dbReference type="SUPFAM" id="SSF55811">
    <property type="entry name" value="Nudix"/>
    <property type="match status" value="1"/>
</dbReference>
<sequence>MTDVAPDRPAMLHPVPAQRSIVVIPRVHDGSGARTRYGLVQAELDPGGQMLIFPQGPVVDPDELRAGAAVLLEEEFGQGMSAAVIAPLGILYVDPRKEERIDVLLAVARRTDAEYGEALEPAGIPGVEWADDQQLLQHLCSGRITDTTTASALALLHACGEFTR</sequence>
<reference evidence="1 2" key="1">
    <citation type="journal article" date="2003" name="Int. J. Syst. Evol. Microbiol.">
        <title>Kocuria polaris sp. nov., an orange-pigmented psychrophilic bacterium isolated from an Antarctic cyanobacterial mat sample.</title>
        <authorList>
            <person name="Reddy G.S."/>
            <person name="Prakash J.S."/>
            <person name="Prabahar V."/>
            <person name="Matsumoto G.I."/>
            <person name="Stackebrandt E."/>
            <person name="Shivaji S."/>
        </authorList>
    </citation>
    <scope>NUCLEOTIDE SEQUENCE [LARGE SCALE GENOMIC DNA]</scope>
    <source>
        <strain evidence="1 2">CMS 76or</strain>
    </source>
</reference>
<dbReference type="Proteomes" id="UP000030466">
    <property type="component" value="Unassembled WGS sequence"/>
</dbReference>
<protein>
    <recommendedName>
        <fullName evidence="3">Nudix hydrolase domain-containing protein</fullName>
    </recommendedName>
</protein>
<dbReference type="RefSeq" id="WP_031282671.1">
    <property type="nucleotide sequence ID" value="NZ_JSUH01000002.1"/>
</dbReference>
<dbReference type="Gene3D" id="3.90.79.10">
    <property type="entry name" value="Nucleoside Triphosphate Pyrophosphohydrolase"/>
    <property type="match status" value="1"/>
</dbReference>
<name>A0A0A6VXS2_KOCRO</name>
<organism evidence="1 2">
    <name type="scientific">Kocuria rosea subsp. polaris</name>
    <dbReference type="NCBI Taxonomy" id="136273"/>
    <lineage>
        <taxon>Bacteria</taxon>
        <taxon>Bacillati</taxon>
        <taxon>Actinomycetota</taxon>
        <taxon>Actinomycetes</taxon>
        <taxon>Micrococcales</taxon>
        <taxon>Micrococcaceae</taxon>
        <taxon>Kocuria</taxon>
    </lineage>
</organism>
<dbReference type="EMBL" id="JSUH01000002">
    <property type="protein sequence ID" value="KHD98634.1"/>
    <property type="molecule type" value="Genomic_DNA"/>
</dbReference>
<dbReference type="AlphaFoldDB" id="A0A0A6VXS2"/>
<dbReference type="InterPro" id="IPR015797">
    <property type="entry name" value="NUDIX_hydrolase-like_dom_sf"/>
</dbReference>
<gene>
    <name evidence="1" type="ORF">GY22_02855</name>
</gene>
<dbReference type="OrthoDB" id="108476at2"/>
<evidence type="ECO:0000313" key="2">
    <source>
        <dbReference type="Proteomes" id="UP000030466"/>
    </source>
</evidence>